<accession>A0A0A9DNV4</accession>
<evidence type="ECO:0000313" key="2">
    <source>
        <dbReference type="EMBL" id="JAD90249.1"/>
    </source>
</evidence>
<reference evidence="2" key="2">
    <citation type="journal article" date="2015" name="Data Brief">
        <title>Shoot transcriptome of the giant reed, Arundo donax.</title>
        <authorList>
            <person name="Barrero R.A."/>
            <person name="Guerrero F.D."/>
            <person name="Moolhuijzen P."/>
            <person name="Goolsby J.A."/>
            <person name="Tidwell J."/>
            <person name="Bellgard S.E."/>
            <person name="Bellgard M.I."/>
        </authorList>
    </citation>
    <scope>NUCLEOTIDE SEQUENCE</scope>
    <source>
        <tissue evidence="2">Shoot tissue taken approximately 20 cm above the soil surface</tissue>
    </source>
</reference>
<evidence type="ECO:0000256" key="1">
    <source>
        <dbReference type="SAM" id="MobiDB-lite"/>
    </source>
</evidence>
<feature type="region of interest" description="Disordered" evidence="1">
    <location>
        <begin position="1"/>
        <end position="30"/>
    </location>
</feature>
<protein>
    <submittedName>
        <fullName evidence="2">Uncharacterized protein</fullName>
    </submittedName>
</protein>
<sequence>MVGGLSLWATSPAARSRGTDCGGGKRGRERAPKIRKHWKALFVSLGFNPQGEPIQEGIE</sequence>
<proteinExistence type="predicted"/>
<dbReference type="AlphaFoldDB" id="A0A0A9DNV4"/>
<organism evidence="2">
    <name type="scientific">Arundo donax</name>
    <name type="common">Giant reed</name>
    <name type="synonym">Donax arundinaceus</name>
    <dbReference type="NCBI Taxonomy" id="35708"/>
    <lineage>
        <taxon>Eukaryota</taxon>
        <taxon>Viridiplantae</taxon>
        <taxon>Streptophyta</taxon>
        <taxon>Embryophyta</taxon>
        <taxon>Tracheophyta</taxon>
        <taxon>Spermatophyta</taxon>
        <taxon>Magnoliopsida</taxon>
        <taxon>Liliopsida</taxon>
        <taxon>Poales</taxon>
        <taxon>Poaceae</taxon>
        <taxon>PACMAD clade</taxon>
        <taxon>Arundinoideae</taxon>
        <taxon>Arundineae</taxon>
        <taxon>Arundo</taxon>
    </lineage>
</organism>
<dbReference type="EMBL" id="GBRH01207646">
    <property type="protein sequence ID" value="JAD90249.1"/>
    <property type="molecule type" value="Transcribed_RNA"/>
</dbReference>
<name>A0A0A9DNV4_ARUDO</name>
<reference evidence="2" key="1">
    <citation type="submission" date="2014-09" db="EMBL/GenBank/DDBJ databases">
        <authorList>
            <person name="Magalhaes I.L.F."/>
            <person name="Oliveira U."/>
            <person name="Santos F.R."/>
            <person name="Vidigal T.H.D.A."/>
            <person name="Brescovit A.D."/>
            <person name="Santos A.J."/>
        </authorList>
    </citation>
    <scope>NUCLEOTIDE SEQUENCE</scope>
    <source>
        <tissue evidence="2">Shoot tissue taken approximately 20 cm above the soil surface</tissue>
    </source>
</reference>